<dbReference type="PRINTS" id="PR00313">
    <property type="entry name" value="CABNDNGRPT"/>
</dbReference>
<keyword evidence="8" id="KW-0378">Hydrolase</keyword>
<keyword evidence="7" id="KW-0677">Repeat</keyword>
<dbReference type="GO" id="GO:0031012">
    <property type="term" value="C:extracellular matrix"/>
    <property type="evidence" value="ECO:0007669"/>
    <property type="project" value="InterPro"/>
</dbReference>
<dbReference type="EMBL" id="CP054615">
    <property type="protein sequence ID" value="QKS49045.1"/>
    <property type="molecule type" value="Genomic_DNA"/>
</dbReference>
<comment type="subcellular location">
    <subcellularLocation>
        <location evidence="2">Secreted</location>
    </subcellularLocation>
</comment>
<dbReference type="Gene3D" id="3.40.390.10">
    <property type="entry name" value="Collagenase (Catalytic Domain)"/>
    <property type="match status" value="1"/>
</dbReference>
<dbReference type="GO" id="GO:0008270">
    <property type="term" value="F:zinc ion binding"/>
    <property type="evidence" value="ECO:0007669"/>
    <property type="project" value="InterPro"/>
</dbReference>
<gene>
    <name evidence="11" type="ORF">HUE56_00600</name>
</gene>
<dbReference type="SMART" id="SM00235">
    <property type="entry name" value="ZnMc"/>
    <property type="match status" value="1"/>
</dbReference>
<dbReference type="Pfam" id="PF17963">
    <property type="entry name" value="Big_9"/>
    <property type="match status" value="1"/>
</dbReference>
<accession>A0A6N1ABF0</accession>
<geneLocation type="plasmid" evidence="11 12">
    <name>unnamed1</name>
</geneLocation>
<dbReference type="Gene3D" id="2.150.10.10">
    <property type="entry name" value="Serralysin-like metalloprotease, C-terminal"/>
    <property type="match status" value="1"/>
</dbReference>
<keyword evidence="12" id="KW-1185">Reference proteome</keyword>
<evidence type="ECO:0000256" key="8">
    <source>
        <dbReference type="ARBA" id="ARBA00022801"/>
    </source>
</evidence>
<proteinExistence type="inferred from homology"/>
<dbReference type="InterPro" id="IPR011049">
    <property type="entry name" value="Serralysin-like_metalloprot_C"/>
</dbReference>
<evidence type="ECO:0000256" key="1">
    <source>
        <dbReference type="ARBA" id="ARBA00001913"/>
    </source>
</evidence>
<keyword evidence="4" id="KW-0964">Secreted</keyword>
<keyword evidence="6" id="KW-0479">Metal-binding</keyword>
<name>A0A6N1ABF0_9PROT</name>
<feature type="domain" description="Peptidase metallopeptidase" evidence="10">
    <location>
        <begin position="66"/>
        <end position="254"/>
    </location>
</feature>
<dbReference type="Pfam" id="PF08548">
    <property type="entry name" value="Peptidase_M10_C"/>
    <property type="match status" value="1"/>
</dbReference>
<dbReference type="GO" id="GO:0005615">
    <property type="term" value="C:extracellular space"/>
    <property type="evidence" value="ECO:0007669"/>
    <property type="project" value="InterPro"/>
</dbReference>
<sequence length="1043" mass="106697">MTTIFPDPSDAPAGAVPACSCLLCNATSWGGDWSAAPIAAGLDGTSQGALPQGAASSTVQALLATGTPRWGSGGVGSGATVTYSFMEQAPSYASGSDTTGFAPLSAAQRDAVRQAFAAWSAVANIFFVETSDSANSGQGGSIRIGTNRQSSSAAYAYYPTGSLYDGGGDIYLANNTSTNTSPTPGTYGYLTILHEIGHAIGLKHPGNYNATGGGGEPPYLSSTEDNYRYTLMSYNRHPSLGLNGLATGPALYDIAAAQYLYGTNTDTRIGDDRYAFASNTVAVSQAIWDTGGTDSIDAGGQASAVTIDLTPGAFSSIGPNGSGGLAVGNVAVAAGVTIENAIGGSGNDILIGNSANNLLIGGEGSDTLTGGAGDDTLQGNGGSDTAVYNGSRSSYTVTVTADGATISGGGEGTDTLTDVEFALFADTRISLTPPAVTAKAGRVSIGSSINIASLVTATDPAGGLVTQYELVDNTSGAGSIMVGGVAQGTGAVVSLSAAAFAGVTFAASSLTSLDELSVRAYNGVAWSRWIGFIVSSRPANRPPTVQGDKTLTALEAGPAIALGIDRPSDPDEGDGMTVTLTRLPTAGTLRLANGTAVTAGMTLGTADLAGLTYQAPSGTPSSPGSFAYTVTDSQGAVSGQTVTLRVTPLAETMAGFDPLAYLASNPDLAAAFGSDETAAREHYLRLGRAEGRAPQSFDPLAYLAANPDVVAAYGYDRKAATQHYLAFGRREGRSTGSFDPLAYLAANPDLAAAFGTDTVAATRHYLTLGQREGRSTRFDAFGYLVSNSDLSAAFGLDPVAATRHYLTMGRVEGRSITFDSLGYLAANPDLAASFGTDTAQAARHYLSYGRREGRSSSFDALSYLAANRDLAASFGNDSTRAEEHYIRFGRLENRSTSFNSHDYLLANPDLLSVFAGSEQQVKLYVVLYGNTPRRDAAGFDALSYLAANPDLAATFGTDTAAATAHYQSAGQADGRPTRFNALAYLMANPDLSAAFGSDQQKALIHFITYGRNESRPNPIGYVRPQPAGLAMAGDGLLAAAMGG</sequence>
<dbReference type="GO" id="GO:0006508">
    <property type="term" value="P:proteolysis"/>
    <property type="evidence" value="ECO:0007669"/>
    <property type="project" value="UniProtKB-KW"/>
</dbReference>
<dbReference type="CDD" id="cd04277">
    <property type="entry name" value="ZnMc_serralysin_like"/>
    <property type="match status" value="1"/>
</dbReference>
<evidence type="ECO:0000256" key="3">
    <source>
        <dbReference type="ARBA" id="ARBA00009490"/>
    </source>
</evidence>
<keyword evidence="11" id="KW-0614">Plasmid</keyword>
<dbReference type="Proteomes" id="UP000509702">
    <property type="component" value="Plasmid unnamed1"/>
</dbReference>
<dbReference type="InterPro" id="IPR013858">
    <property type="entry name" value="Peptidase_M10B_C"/>
</dbReference>
<dbReference type="SUPFAM" id="SSF55486">
    <property type="entry name" value="Metalloproteases ('zincins'), catalytic domain"/>
    <property type="match status" value="1"/>
</dbReference>
<keyword evidence="9" id="KW-0862">Zinc</keyword>
<keyword evidence="5" id="KW-0645">Protease</keyword>
<dbReference type="Pfam" id="PF00413">
    <property type="entry name" value="Peptidase_M10"/>
    <property type="match status" value="1"/>
</dbReference>
<dbReference type="SUPFAM" id="SSF51120">
    <property type="entry name" value="beta-Roll"/>
    <property type="match status" value="1"/>
</dbReference>
<dbReference type="Pfam" id="PF00353">
    <property type="entry name" value="HemolysinCabind"/>
    <property type="match status" value="1"/>
</dbReference>
<dbReference type="OrthoDB" id="223957at2"/>
<evidence type="ECO:0000256" key="5">
    <source>
        <dbReference type="ARBA" id="ARBA00022670"/>
    </source>
</evidence>
<dbReference type="RefSeq" id="WP_149200318.1">
    <property type="nucleotide sequence ID" value="NZ_BSOV01000070.1"/>
</dbReference>
<reference evidence="11 12" key="1">
    <citation type="submission" date="2020-06" db="EMBL/GenBank/DDBJ databases">
        <title>Complete genome of Azosprillum oryzae KACC14407.</title>
        <authorList>
            <person name="Kim M."/>
            <person name="Park Y.-J."/>
            <person name="Shin J.-H."/>
        </authorList>
    </citation>
    <scope>NUCLEOTIDE SEQUENCE [LARGE SCALE GENOMIC DNA]</scope>
    <source>
        <strain evidence="11 12">KACC 14407</strain>
        <plasmid evidence="11 12">unnamed1</plasmid>
    </source>
</reference>
<evidence type="ECO:0000256" key="7">
    <source>
        <dbReference type="ARBA" id="ARBA00022737"/>
    </source>
</evidence>
<evidence type="ECO:0000256" key="9">
    <source>
        <dbReference type="ARBA" id="ARBA00022833"/>
    </source>
</evidence>
<evidence type="ECO:0000259" key="10">
    <source>
        <dbReference type="SMART" id="SM00235"/>
    </source>
</evidence>
<evidence type="ECO:0000313" key="11">
    <source>
        <dbReference type="EMBL" id="QKS49045.1"/>
    </source>
</evidence>
<dbReference type="AlphaFoldDB" id="A0A6N1ABF0"/>
<dbReference type="GO" id="GO:0005509">
    <property type="term" value="F:calcium ion binding"/>
    <property type="evidence" value="ECO:0007669"/>
    <property type="project" value="InterPro"/>
</dbReference>
<dbReference type="KEGG" id="aoz:HUE56_00600"/>
<evidence type="ECO:0000256" key="4">
    <source>
        <dbReference type="ARBA" id="ARBA00022525"/>
    </source>
</evidence>
<protein>
    <submittedName>
        <fullName evidence="11">M10 family metallopeptidase C-terminal domain-containing protein</fullName>
    </submittedName>
</protein>
<dbReference type="InterPro" id="IPR006026">
    <property type="entry name" value="Peptidase_Metallo"/>
</dbReference>
<evidence type="ECO:0000256" key="2">
    <source>
        <dbReference type="ARBA" id="ARBA00004613"/>
    </source>
</evidence>
<dbReference type="InterPro" id="IPR001343">
    <property type="entry name" value="Hemolysn_Ca-bd"/>
</dbReference>
<dbReference type="InterPro" id="IPR001818">
    <property type="entry name" value="Pept_M10_metallopeptidase"/>
</dbReference>
<dbReference type="InterPro" id="IPR024079">
    <property type="entry name" value="MetalloPept_cat_dom_sf"/>
</dbReference>
<dbReference type="InterPro" id="IPR034033">
    <property type="entry name" value="Serralysin-like"/>
</dbReference>
<organism evidence="11 12">
    <name type="scientific">Azospirillum oryzae</name>
    <dbReference type="NCBI Taxonomy" id="286727"/>
    <lineage>
        <taxon>Bacteria</taxon>
        <taxon>Pseudomonadati</taxon>
        <taxon>Pseudomonadota</taxon>
        <taxon>Alphaproteobacteria</taxon>
        <taxon>Rhodospirillales</taxon>
        <taxon>Azospirillaceae</taxon>
        <taxon>Azospirillum</taxon>
    </lineage>
</organism>
<dbReference type="GO" id="GO:0004222">
    <property type="term" value="F:metalloendopeptidase activity"/>
    <property type="evidence" value="ECO:0007669"/>
    <property type="project" value="InterPro"/>
</dbReference>
<evidence type="ECO:0000256" key="6">
    <source>
        <dbReference type="ARBA" id="ARBA00022723"/>
    </source>
</evidence>
<evidence type="ECO:0000313" key="12">
    <source>
        <dbReference type="Proteomes" id="UP000509702"/>
    </source>
</evidence>
<comment type="similarity">
    <text evidence="3">Belongs to the peptidase M10B family.</text>
</comment>
<comment type="cofactor">
    <cofactor evidence="1">
        <name>Ca(2+)</name>
        <dbReference type="ChEBI" id="CHEBI:29108"/>
    </cofactor>
</comment>